<evidence type="ECO:0000256" key="3">
    <source>
        <dbReference type="ARBA" id="ARBA00022840"/>
    </source>
</evidence>
<comment type="similarity">
    <text evidence="1">Belongs to the AFG1 ATPase family.</text>
</comment>
<evidence type="ECO:0000256" key="2">
    <source>
        <dbReference type="ARBA" id="ARBA00022741"/>
    </source>
</evidence>
<proteinExistence type="inferred from homology"/>
<accession>A0A4Z1PMR7</accession>
<dbReference type="AlphaFoldDB" id="A0A4Z1PMR7"/>
<evidence type="ECO:0000256" key="1">
    <source>
        <dbReference type="ARBA" id="ARBA00010322"/>
    </source>
</evidence>
<evidence type="ECO:0000313" key="5">
    <source>
        <dbReference type="Proteomes" id="UP000298493"/>
    </source>
</evidence>
<keyword evidence="5" id="KW-1185">Reference proteome</keyword>
<organism evidence="4 5">
    <name type="scientific">Venturia nashicola</name>
    <dbReference type="NCBI Taxonomy" id="86259"/>
    <lineage>
        <taxon>Eukaryota</taxon>
        <taxon>Fungi</taxon>
        <taxon>Dikarya</taxon>
        <taxon>Ascomycota</taxon>
        <taxon>Pezizomycotina</taxon>
        <taxon>Dothideomycetes</taxon>
        <taxon>Pleosporomycetidae</taxon>
        <taxon>Venturiales</taxon>
        <taxon>Venturiaceae</taxon>
        <taxon>Venturia</taxon>
    </lineage>
</organism>
<dbReference type="GO" id="GO:0005739">
    <property type="term" value="C:mitochondrion"/>
    <property type="evidence" value="ECO:0007669"/>
    <property type="project" value="TreeGrafter"/>
</dbReference>
<dbReference type="OrthoDB" id="548867at2759"/>
<evidence type="ECO:0000313" key="4">
    <source>
        <dbReference type="EMBL" id="TID23524.1"/>
    </source>
</evidence>
<sequence>MSKTSIHAAYKSLLSTGRLTTNPGQATLVNRLAKLQDNLLEFPDEPQDGVYIYGSVGTGKSRIADLFAHTMPSGISKRRIHFYEFMMDIHSRLHVARSQSAYRGDPLIEIGRKVREESKVLCFDEFQVTDIADAMILKRLFGAIWNAGGVMVATSNRHPNMLYEKGLNRSLFLPFIAELQQRCEVWKLEGEQDYRMSMAVNEADKENIFFTDQHAFQQSLSEATNNAPLQPLEIQVMMSRTLLVEAAKSKENNLVVHGTFKTLCEANLGSMDYYALCKTAKTVYISGLRRFRADELDFVRRFITLIDLAYESKTRVVCLSEVPLMEVFTNIVAGVDVKKAMEDMTVRGEGGSSSSMMSTFIGETEWSATGLEKASLASGGAGETDVRFAVGRAISRLHEMGSKAYGVLD</sequence>
<dbReference type="NCBIfam" id="NF040713">
    <property type="entry name" value="ZapE"/>
    <property type="match status" value="1"/>
</dbReference>
<dbReference type="InterPro" id="IPR005654">
    <property type="entry name" value="ATPase_AFG1-like"/>
</dbReference>
<dbReference type="GO" id="GO:0005524">
    <property type="term" value="F:ATP binding"/>
    <property type="evidence" value="ECO:0007669"/>
    <property type="project" value="UniProtKB-KW"/>
</dbReference>
<dbReference type="PANTHER" id="PTHR12169:SF6">
    <property type="entry name" value="AFG1-LIKE ATPASE"/>
    <property type="match status" value="1"/>
</dbReference>
<dbReference type="SUPFAM" id="SSF52540">
    <property type="entry name" value="P-loop containing nucleoside triphosphate hydrolases"/>
    <property type="match status" value="1"/>
</dbReference>
<dbReference type="Proteomes" id="UP000298493">
    <property type="component" value="Unassembled WGS sequence"/>
</dbReference>
<dbReference type="EMBL" id="SNSC02000006">
    <property type="protein sequence ID" value="TID23524.1"/>
    <property type="molecule type" value="Genomic_DNA"/>
</dbReference>
<protein>
    <submittedName>
        <fullName evidence="4">AFG1-like ATPase</fullName>
    </submittedName>
</protein>
<keyword evidence="2" id="KW-0547">Nucleotide-binding</keyword>
<reference evidence="4 5" key="1">
    <citation type="submission" date="2019-04" db="EMBL/GenBank/DDBJ databases">
        <title>High contiguity whole genome sequence and gene annotation resource for two Venturia nashicola isolates.</title>
        <authorList>
            <person name="Prokchorchik M."/>
            <person name="Won K."/>
            <person name="Lee Y."/>
            <person name="Choi E.D."/>
            <person name="Segonzac C."/>
            <person name="Sohn K.H."/>
        </authorList>
    </citation>
    <scope>NUCLEOTIDE SEQUENCE [LARGE SCALE GENOMIC DNA]</scope>
    <source>
        <strain evidence="4 5">PRI2</strain>
    </source>
</reference>
<gene>
    <name evidence="4" type="ORF">E6O75_ATG03160</name>
</gene>
<dbReference type="PANTHER" id="PTHR12169">
    <property type="entry name" value="ATPASE N2B"/>
    <property type="match status" value="1"/>
</dbReference>
<keyword evidence="3" id="KW-0067">ATP-binding</keyword>
<dbReference type="Gene3D" id="3.40.50.300">
    <property type="entry name" value="P-loop containing nucleotide triphosphate hydrolases"/>
    <property type="match status" value="1"/>
</dbReference>
<dbReference type="GO" id="GO:0016887">
    <property type="term" value="F:ATP hydrolysis activity"/>
    <property type="evidence" value="ECO:0007669"/>
    <property type="project" value="InterPro"/>
</dbReference>
<comment type="caution">
    <text evidence="4">The sequence shown here is derived from an EMBL/GenBank/DDBJ whole genome shotgun (WGS) entry which is preliminary data.</text>
</comment>
<dbReference type="Pfam" id="PF03969">
    <property type="entry name" value="AFG1_ATPase"/>
    <property type="match status" value="1"/>
</dbReference>
<name>A0A4Z1PMR7_9PEZI</name>
<dbReference type="InterPro" id="IPR027417">
    <property type="entry name" value="P-loop_NTPase"/>
</dbReference>